<gene>
    <name evidence="8" type="ORF">RDB_LOCUS76895</name>
</gene>
<keyword evidence="2" id="KW-0862">Zinc</keyword>
<sequence>MLYALTSESSSSMIDDRLRLQHYTPMLHCALIAYASAFSDDPEIRSPFFRGRFAQHAKQWLDYEFERPAAALVRALALLSEYHCGIGEQSAGFMYMGMSIRAARSYKMMALELKHQYDLPAPHPSVGLPSADAKLDNQPWSDRLTGFPPRLVTKTFLNSCKLMTIAGSIVELLYDKYQVVQGDRSVINLHQAATGGPIHDLSIKMVDRATHKIVQLLQIFEEQHGIRFFPRNMIHVIYECGLALLKEAAPAQTFLGDWAATDEENYTYGQNIYPFVHVWDNSDSPRAELLTSSLGLDLSQLQPGPQELGGLPSNDNVRGMARGAHAETETSVSDTTSYSGTPSSSTAPYPLPRQALREANGETWEPYVYQPDLLPR</sequence>
<dbReference type="PANTHER" id="PTHR31313:SF81">
    <property type="entry name" value="TY1 ENHANCER ACTIVATOR"/>
    <property type="match status" value="1"/>
</dbReference>
<dbReference type="AlphaFoldDB" id="A0A8H3B6T3"/>
<feature type="compositionally biased region" description="Low complexity" evidence="7">
    <location>
        <begin position="333"/>
        <end position="346"/>
    </location>
</feature>
<evidence type="ECO:0000256" key="5">
    <source>
        <dbReference type="ARBA" id="ARBA00023163"/>
    </source>
</evidence>
<evidence type="ECO:0000256" key="3">
    <source>
        <dbReference type="ARBA" id="ARBA00023015"/>
    </source>
</evidence>
<dbReference type="GO" id="GO:0003677">
    <property type="term" value="F:DNA binding"/>
    <property type="evidence" value="ECO:0007669"/>
    <property type="project" value="UniProtKB-KW"/>
</dbReference>
<evidence type="ECO:0000256" key="1">
    <source>
        <dbReference type="ARBA" id="ARBA00022723"/>
    </source>
</evidence>
<evidence type="ECO:0000256" key="4">
    <source>
        <dbReference type="ARBA" id="ARBA00023125"/>
    </source>
</evidence>
<dbReference type="InterPro" id="IPR051615">
    <property type="entry name" value="Transcr_Regulatory_Elem"/>
</dbReference>
<dbReference type="EMBL" id="CAJMWQ010001380">
    <property type="protein sequence ID" value="CAE6448669.1"/>
    <property type="molecule type" value="Genomic_DNA"/>
</dbReference>
<dbReference type="CDD" id="cd12148">
    <property type="entry name" value="fungal_TF_MHR"/>
    <property type="match status" value="1"/>
</dbReference>
<keyword evidence="5" id="KW-0804">Transcription</keyword>
<name>A0A8H3B6T3_9AGAM</name>
<dbReference type="PANTHER" id="PTHR31313">
    <property type="entry name" value="TY1 ENHANCER ACTIVATOR"/>
    <property type="match status" value="1"/>
</dbReference>
<evidence type="ECO:0000256" key="7">
    <source>
        <dbReference type="SAM" id="MobiDB-lite"/>
    </source>
</evidence>
<keyword evidence="4" id="KW-0238">DNA-binding</keyword>
<protein>
    <recommendedName>
        <fullName evidence="10">Transcription factor domain-containing protein</fullName>
    </recommendedName>
</protein>
<dbReference type="Proteomes" id="UP000663826">
    <property type="component" value="Unassembled WGS sequence"/>
</dbReference>
<reference evidence="8" key="1">
    <citation type="submission" date="2021-01" db="EMBL/GenBank/DDBJ databases">
        <authorList>
            <person name="Kaushik A."/>
        </authorList>
    </citation>
    <scope>NUCLEOTIDE SEQUENCE</scope>
    <source>
        <strain evidence="8">AG1-1B</strain>
    </source>
</reference>
<evidence type="ECO:0008006" key="10">
    <source>
        <dbReference type="Google" id="ProtNLM"/>
    </source>
</evidence>
<accession>A0A8H3B6T3</accession>
<organism evidence="8 9">
    <name type="scientific">Rhizoctonia solani</name>
    <dbReference type="NCBI Taxonomy" id="456999"/>
    <lineage>
        <taxon>Eukaryota</taxon>
        <taxon>Fungi</taxon>
        <taxon>Dikarya</taxon>
        <taxon>Basidiomycota</taxon>
        <taxon>Agaricomycotina</taxon>
        <taxon>Agaricomycetes</taxon>
        <taxon>Cantharellales</taxon>
        <taxon>Ceratobasidiaceae</taxon>
        <taxon>Rhizoctonia</taxon>
    </lineage>
</organism>
<evidence type="ECO:0000313" key="8">
    <source>
        <dbReference type="EMBL" id="CAE6448669.1"/>
    </source>
</evidence>
<feature type="region of interest" description="Disordered" evidence="7">
    <location>
        <begin position="302"/>
        <end position="376"/>
    </location>
</feature>
<evidence type="ECO:0000256" key="2">
    <source>
        <dbReference type="ARBA" id="ARBA00022833"/>
    </source>
</evidence>
<evidence type="ECO:0000256" key="6">
    <source>
        <dbReference type="ARBA" id="ARBA00023242"/>
    </source>
</evidence>
<proteinExistence type="predicted"/>
<comment type="caution">
    <text evidence="8">The sequence shown here is derived from an EMBL/GenBank/DDBJ whole genome shotgun (WGS) entry which is preliminary data.</text>
</comment>
<keyword evidence="1" id="KW-0479">Metal-binding</keyword>
<keyword evidence="6" id="KW-0539">Nucleus</keyword>
<evidence type="ECO:0000313" key="9">
    <source>
        <dbReference type="Proteomes" id="UP000663826"/>
    </source>
</evidence>
<dbReference type="GO" id="GO:0046872">
    <property type="term" value="F:metal ion binding"/>
    <property type="evidence" value="ECO:0007669"/>
    <property type="project" value="UniProtKB-KW"/>
</dbReference>
<keyword evidence="3" id="KW-0805">Transcription regulation</keyword>